<gene>
    <name evidence="1" type="ORF">HC352_05500</name>
</gene>
<name>A0A6H2ELR0_9ACTO</name>
<evidence type="ECO:0008006" key="3">
    <source>
        <dbReference type="Google" id="ProtNLM"/>
    </source>
</evidence>
<evidence type="ECO:0000313" key="2">
    <source>
        <dbReference type="Proteomes" id="UP000502298"/>
    </source>
</evidence>
<accession>A0A6H2ELR0</accession>
<dbReference type="EMBL" id="CP050804">
    <property type="protein sequence ID" value="QJC22009.1"/>
    <property type="molecule type" value="Genomic_DNA"/>
</dbReference>
<sequence>MTVKRIEINEDALFALVRPLVEAETARIAGNAGEGFVGDVIASRGKDARPHGAVRATTYKARLKNLRENTLLKAVGGAQ</sequence>
<proteinExistence type="predicted"/>
<reference evidence="1 2" key="1">
    <citation type="submission" date="2020-03" db="EMBL/GenBank/DDBJ databases">
        <title>Complete genome of Arcanobacterium buesumensis sp. nov. strain 2701.</title>
        <authorList>
            <person name="Borowiak M."/>
            <person name="Alssahen M."/>
            <person name="Laemmler C."/>
            <person name="Malorny B."/>
            <person name="Hassan A."/>
            <person name="Prenger-Berninghoff E."/>
            <person name="Ploetz M."/>
            <person name="Abdulmawjood A."/>
        </authorList>
    </citation>
    <scope>NUCLEOTIDE SEQUENCE [LARGE SCALE GENOMIC DNA]</scope>
    <source>
        <strain evidence="1 2">2701</strain>
    </source>
</reference>
<evidence type="ECO:0000313" key="1">
    <source>
        <dbReference type="EMBL" id="QJC22009.1"/>
    </source>
</evidence>
<organism evidence="1 2">
    <name type="scientific">Arcanobacterium buesumense</name>
    <dbReference type="NCBI Taxonomy" id="2722751"/>
    <lineage>
        <taxon>Bacteria</taxon>
        <taxon>Bacillati</taxon>
        <taxon>Actinomycetota</taxon>
        <taxon>Actinomycetes</taxon>
        <taxon>Actinomycetales</taxon>
        <taxon>Actinomycetaceae</taxon>
        <taxon>Arcanobacterium</taxon>
    </lineage>
</organism>
<protein>
    <recommendedName>
        <fullName evidence="3">HK97 gp10 family phage protein</fullName>
    </recommendedName>
</protein>
<dbReference type="Proteomes" id="UP000502298">
    <property type="component" value="Chromosome"/>
</dbReference>
<dbReference type="AlphaFoldDB" id="A0A6H2ELR0"/>
<dbReference type="RefSeq" id="WP_168917943.1">
    <property type="nucleotide sequence ID" value="NZ_CP050804.1"/>
</dbReference>
<dbReference type="KEGG" id="arca:HC352_05500"/>
<keyword evidence="2" id="KW-1185">Reference proteome</keyword>